<reference evidence="2 3" key="1">
    <citation type="submission" date="2016-10" db="EMBL/GenBank/DDBJ databases">
        <authorList>
            <person name="de Groot N.N."/>
        </authorList>
    </citation>
    <scope>NUCLEOTIDE SEQUENCE [LARGE SCALE GENOMIC DNA]</scope>
    <source>
        <strain evidence="2 3">DSM 26424</strain>
    </source>
</reference>
<dbReference type="EMBL" id="FNEJ01000025">
    <property type="protein sequence ID" value="SDJ31095.1"/>
    <property type="molecule type" value="Genomic_DNA"/>
</dbReference>
<dbReference type="AlphaFoldDB" id="A0A1G8SQR4"/>
<evidence type="ECO:0000256" key="1">
    <source>
        <dbReference type="SAM" id="MobiDB-lite"/>
    </source>
</evidence>
<dbReference type="RefSeq" id="WP_131821863.1">
    <property type="nucleotide sequence ID" value="NZ_FNEJ01000025.1"/>
</dbReference>
<dbReference type="STRING" id="555512.SAMN04487993_102572"/>
<evidence type="ECO:0000313" key="2">
    <source>
        <dbReference type="EMBL" id="SDJ31095.1"/>
    </source>
</evidence>
<proteinExistence type="predicted"/>
<gene>
    <name evidence="2" type="ORF">SAMN04487993_102572</name>
</gene>
<dbReference type="Proteomes" id="UP000199093">
    <property type="component" value="Unassembled WGS sequence"/>
</dbReference>
<feature type="compositionally biased region" description="Basic residues" evidence="1">
    <location>
        <begin position="1"/>
        <end position="11"/>
    </location>
</feature>
<dbReference type="OrthoDB" id="7874385at2"/>
<evidence type="ECO:0000313" key="3">
    <source>
        <dbReference type="Proteomes" id="UP000199093"/>
    </source>
</evidence>
<sequence>MKRPPTAHPRRPNSVCRRPPRTRTEAAVELVKVEFQRDRLRRGLMELKRRGQLAAEELRTNTRRADQLLSRLAEPEGEPWP</sequence>
<protein>
    <submittedName>
        <fullName evidence="2">Uncharacterized protein</fullName>
    </submittedName>
</protein>
<accession>A0A1G8SQR4</accession>
<feature type="region of interest" description="Disordered" evidence="1">
    <location>
        <begin position="1"/>
        <end position="23"/>
    </location>
</feature>
<organism evidence="2 3">
    <name type="scientific">Salipiger marinus</name>
    <dbReference type="NCBI Taxonomy" id="555512"/>
    <lineage>
        <taxon>Bacteria</taxon>
        <taxon>Pseudomonadati</taxon>
        <taxon>Pseudomonadota</taxon>
        <taxon>Alphaproteobacteria</taxon>
        <taxon>Rhodobacterales</taxon>
        <taxon>Roseobacteraceae</taxon>
        <taxon>Salipiger</taxon>
    </lineage>
</organism>
<name>A0A1G8SQR4_9RHOB</name>
<keyword evidence="3" id="KW-1185">Reference proteome</keyword>